<feature type="domain" description="ABC transporter" evidence="12">
    <location>
        <begin position="381"/>
        <end position="616"/>
    </location>
</feature>
<dbReference type="Gene3D" id="3.40.50.300">
    <property type="entry name" value="P-loop containing nucleotide triphosphate hydrolases"/>
    <property type="match status" value="1"/>
</dbReference>
<dbReference type="Pfam" id="PF00005">
    <property type="entry name" value="ABC_tran"/>
    <property type="match status" value="1"/>
</dbReference>
<sequence length="637" mass="68288">MRPGSDGWMVTRSAMRDRSAAKASLRPGTLRRIVAFARPWRRELACFLVLIAASAGLGAAVPLLLKEIIDGGIARHRVGYVEALAGVVAALAVVDAGLSLGQRWYSARIGEGLIYEMRSQIFRHVGRQPLAFFTRTQTGALTSRLNNDVLGAQSAFTNTLSSVLSNVLSAAFTLAAMAVLSWQITLVSLVLLPVFILPARALGPRLARLTRERYGENAEMHSMMTERFNVSGAMLAQLYGSPEREEASFRGRAGRVRDIGVTQAMYGRIFFVSLSLVGALATAIVYGAGGRLAARGDLEVGTLVALTAYLTRLYGPLSQLSSVHVDIMTALVSFERVLEVLDLEPRIVDRPGAVELAPGAAAVEFDHVEFRYPAADEVSLASLESVAVLDDRVPAPVLHDVTFRAEPGQMIALVGPSGAGKTTISQLVPRLYDAVGGAVRVGGHDVRDVSLRSLRATVGVVTQEAHLFHDTVRANLLFARADATDDQMWAALDAAQVGALVRDLPDGLDTVVGDRGHRLSGGEKQRLAIARLLLRAPGVVVLDEATAHLDSESEAAVQQALAVALAGRTSLVIAHRLSTVRDADRILVIDGGRVVQSGTHDDLLARGGLYAELYHTQFRPTTEEPRARREPEPALPA</sequence>
<feature type="transmembrane region" description="Helical" evidence="11">
    <location>
        <begin position="163"/>
        <end position="180"/>
    </location>
</feature>
<dbReference type="SUPFAM" id="SSF52540">
    <property type="entry name" value="P-loop containing nucleoside triphosphate hydrolases"/>
    <property type="match status" value="1"/>
</dbReference>
<dbReference type="EMBL" id="FZMO01000206">
    <property type="protein sequence ID" value="SNQ48851.1"/>
    <property type="molecule type" value="Genomic_DNA"/>
</dbReference>
<dbReference type="InterPro" id="IPR003439">
    <property type="entry name" value="ABC_transporter-like_ATP-bd"/>
</dbReference>
<dbReference type="Gene3D" id="1.20.1560.10">
    <property type="entry name" value="ABC transporter type 1, transmembrane domain"/>
    <property type="match status" value="1"/>
</dbReference>
<comment type="subcellular location">
    <subcellularLocation>
        <location evidence="1">Cell inner membrane</location>
        <topology evidence="1">Multi-pass membrane protein</topology>
    </subcellularLocation>
</comment>
<evidence type="ECO:0000259" key="12">
    <source>
        <dbReference type="PROSITE" id="PS50893"/>
    </source>
</evidence>
<keyword evidence="8 11" id="KW-1133">Transmembrane helix</keyword>
<dbReference type="SMART" id="SM00382">
    <property type="entry name" value="AAA"/>
    <property type="match status" value="1"/>
</dbReference>
<name>A0A2I2KT57_9ACTN</name>
<dbReference type="AlphaFoldDB" id="A0A2I2KT57"/>
<evidence type="ECO:0000256" key="8">
    <source>
        <dbReference type="ARBA" id="ARBA00022989"/>
    </source>
</evidence>
<evidence type="ECO:0000256" key="7">
    <source>
        <dbReference type="ARBA" id="ARBA00022840"/>
    </source>
</evidence>
<evidence type="ECO:0000256" key="10">
    <source>
        <dbReference type="ARBA" id="ARBA00023455"/>
    </source>
</evidence>
<organism evidence="14 15">
    <name type="scientific">Frankia canadensis</name>
    <dbReference type="NCBI Taxonomy" id="1836972"/>
    <lineage>
        <taxon>Bacteria</taxon>
        <taxon>Bacillati</taxon>
        <taxon>Actinomycetota</taxon>
        <taxon>Actinomycetes</taxon>
        <taxon>Frankiales</taxon>
        <taxon>Frankiaceae</taxon>
        <taxon>Frankia</taxon>
    </lineage>
</organism>
<dbReference type="InterPro" id="IPR017871">
    <property type="entry name" value="ABC_transporter-like_CS"/>
</dbReference>
<evidence type="ECO:0000256" key="4">
    <source>
        <dbReference type="ARBA" id="ARBA00022519"/>
    </source>
</evidence>
<evidence type="ECO:0000256" key="5">
    <source>
        <dbReference type="ARBA" id="ARBA00022692"/>
    </source>
</evidence>
<evidence type="ECO:0000256" key="2">
    <source>
        <dbReference type="ARBA" id="ARBA00022448"/>
    </source>
</evidence>
<comment type="similarity">
    <text evidence="10">Belongs to the ABC transporter superfamily. Siderophore-Fe(3+) uptake transporter (SIUT) (TC 3.A.1.21) family.</text>
</comment>
<evidence type="ECO:0000256" key="3">
    <source>
        <dbReference type="ARBA" id="ARBA00022475"/>
    </source>
</evidence>
<dbReference type="GO" id="GO:0015421">
    <property type="term" value="F:ABC-type oligopeptide transporter activity"/>
    <property type="evidence" value="ECO:0007669"/>
    <property type="project" value="TreeGrafter"/>
</dbReference>
<feature type="domain" description="ABC transmembrane type-1" evidence="13">
    <location>
        <begin position="48"/>
        <end position="329"/>
    </location>
</feature>
<dbReference type="InterPro" id="IPR003593">
    <property type="entry name" value="AAA+_ATPase"/>
</dbReference>
<dbReference type="GO" id="GO:0005886">
    <property type="term" value="C:plasma membrane"/>
    <property type="evidence" value="ECO:0007669"/>
    <property type="project" value="UniProtKB-SubCell"/>
</dbReference>
<accession>A0A2I2KT57</accession>
<dbReference type="InterPro" id="IPR011527">
    <property type="entry name" value="ABC1_TM_dom"/>
</dbReference>
<evidence type="ECO:0000256" key="9">
    <source>
        <dbReference type="ARBA" id="ARBA00023136"/>
    </source>
</evidence>
<dbReference type="Proteomes" id="UP000234331">
    <property type="component" value="Unassembled WGS sequence"/>
</dbReference>
<reference evidence="14 15" key="1">
    <citation type="submission" date="2017-06" db="EMBL/GenBank/DDBJ databases">
        <authorList>
            <person name="Kim H.J."/>
            <person name="Triplett B.A."/>
        </authorList>
    </citation>
    <scope>NUCLEOTIDE SEQUENCE [LARGE SCALE GENOMIC DNA]</scope>
    <source>
        <strain evidence="14">FRACA_ARgP5</strain>
    </source>
</reference>
<evidence type="ECO:0000313" key="14">
    <source>
        <dbReference type="EMBL" id="SNQ48851.1"/>
    </source>
</evidence>
<keyword evidence="3" id="KW-1003">Cell membrane</keyword>
<evidence type="ECO:0000256" key="11">
    <source>
        <dbReference type="SAM" id="Phobius"/>
    </source>
</evidence>
<dbReference type="PROSITE" id="PS50929">
    <property type="entry name" value="ABC_TM1F"/>
    <property type="match status" value="1"/>
</dbReference>
<protein>
    <submittedName>
        <fullName evidence="14">ABC transporter</fullName>
    </submittedName>
</protein>
<keyword evidence="9 11" id="KW-0472">Membrane</keyword>
<dbReference type="InterPro" id="IPR039421">
    <property type="entry name" value="Type_1_exporter"/>
</dbReference>
<proteinExistence type="inferred from homology"/>
<dbReference type="PANTHER" id="PTHR43394:SF1">
    <property type="entry name" value="ATP-BINDING CASSETTE SUB-FAMILY B MEMBER 10, MITOCHONDRIAL"/>
    <property type="match status" value="1"/>
</dbReference>
<keyword evidence="4" id="KW-0997">Cell inner membrane</keyword>
<keyword evidence="6" id="KW-0547">Nucleotide-binding</keyword>
<dbReference type="InterPro" id="IPR036640">
    <property type="entry name" value="ABC1_TM_sf"/>
</dbReference>
<gene>
    <name evidence="14" type="ORF">FRACA_2840004</name>
</gene>
<feature type="transmembrane region" description="Helical" evidence="11">
    <location>
        <begin position="186"/>
        <end position="203"/>
    </location>
</feature>
<evidence type="ECO:0000256" key="6">
    <source>
        <dbReference type="ARBA" id="ARBA00022741"/>
    </source>
</evidence>
<keyword evidence="2" id="KW-0813">Transport</keyword>
<feature type="transmembrane region" description="Helical" evidence="11">
    <location>
        <begin position="84"/>
        <end position="101"/>
    </location>
</feature>
<keyword evidence="7" id="KW-0067">ATP-binding</keyword>
<evidence type="ECO:0000259" key="13">
    <source>
        <dbReference type="PROSITE" id="PS50929"/>
    </source>
</evidence>
<dbReference type="FunFam" id="3.40.50.300:FF:000221">
    <property type="entry name" value="Multidrug ABC transporter ATP-binding protein"/>
    <property type="match status" value="1"/>
</dbReference>
<keyword evidence="15" id="KW-1185">Reference proteome</keyword>
<dbReference type="CDD" id="cd18550">
    <property type="entry name" value="ABC_6TM_exporter_like"/>
    <property type="match status" value="1"/>
</dbReference>
<evidence type="ECO:0000256" key="1">
    <source>
        <dbReference type="ARBA" id="ARBA00004429"/>
    </source>
</evidence>
<evidence type="ECO:0000313" key="15">
    <source>
        <dbReference type="Proteomes" id="UP000234331"/>
    </source>
</evidence>
<dbReference type="GO" id="GO:0005524">
    <property type="term" value="F:ATP binding"/>
    <property type="evidence" value="ECO:0007669"/>
    <property type="project" value="UniProtKB-KW"/>
</dbReference>
<feature type="transmembrane region" description="Helical" evidence="11">
    <location>
        <begin position="265"/>
        <end position="288"/>
    </location>
</feature>
<dbReference type="OrthoDB" id="9806127at2"/>
<dbReference type="Pfam" id="PF00664">
    <property type="entry name" value="ABC_membrane"/>
    <property type="match status" value="1"/>
</dbReference>
<dbReference type="PANTHER" id="PTHR43394">
    <property type="entry name" value="ATP-DEPENDENT PERMEASE MDL1, MITOCHONDRIAL"/>
    <property type="match status" value="1"/>
</dbReference>
<dbReference type="GO" id="GO:0016887">
    <property type="term" value="F:ATP hydrolysis activity"/>
    <property type="evidence" value="ECO:0007669"/>
    <property type="project" value="InterPro"/>
</dbReference>
<dbReference type="PROSITE" id="PS00211">
    <property type="entry name" value="ABC_TRANSPORTER_1"/>
    <property type="match status" value="1"/>
</dbReference>
<keyword evidence="5 11" id="KW-0812">Transmembrane</keyword>
<dbReference type="PROSITE" id="PS50893">
    <property type="entry name" value="ABC_TRANSPORTER_2"/>
    <property type="match status" value="1"/>
</dbReference>
<dbReference type="InterPro" id="IPR027417">
    <property type="entry name" value="P-loop_NTPase"/>
</dbReference>
<dbReference type="SUPFAM" id="SSF90123">
    <property type="entry name" value="ABC transporter transmembrane region"/>
    <property type="match status" value="1"/>
</dbReference>